<reference evidence="1 2" key="1">
    <citation type="submission" date="2018-10" db="EMBL/GenBank/DDBJ databases">
        <title>Natronolimnobius sp. XQ-INN 246 isolated from Inner Mongolia Autonomous Region of China.</title>
        <authorList>
            <person name="Xue Q."/>
        </authorList>
    </citation>
    <scope>NUCLEOTIDE SEQUENCE [LARGE SCALE GENOMIC DNA]</scope>
    <source>
        <strain evidence="1 2">XQ-INN 246</strain>
    </source>
</reference>
<evidence type="ECO:0000313" key="2">
    <source>
        <dbReference type="Proteomes" id="UP000318864"/>
    </source>
</evidence>
<dbReference type="AlphaFoldDB" id="A0A4S3TS08"/>
<protein>
    <submittedName>
        <fullName evidence="1">Uncharacterized protein</fullName>
    </submittedName>
</protein>
<accession>A0A4S3TS08</accession>
<comment type="caution">
    <text evidence="1">The sequence shown here is derived from an EMBL/GenBank/DDBJ whole genome shotgun (WGS) entry which is preliminary data.</text>
</comment>
<dbReference type="RefSeq" id="WP_141463016.1">
    <property type="nucleotide sequence ID" value="NZ_RBZW01000007.1"/>
</dbReference>
<sequence>MGRQRSPDCVMDAANEYDELRCVEGLLDALDDDLESNDSKFRYLSDVRQFYTHLVDCHGSPFNPAETVDHEELWKNALKNEKDNPTLSSE</sequence>
<keyword evidence="2" id="KW-1185">Reference proteome</keyword>
<dbReference type="EMBL" id="RBZW01000007">
    <property type="protein sequence ID" value="THE66470.1"/>
    <property type="molecule type" value="Genomic_DNA"/>
</dbReference>
<gene>
    <name evidence="1" type="ORF">D8Y22_02095</name>
</gene>
<dbReference type="Proteomes" id="UP000318864">
    <property type="component" value="Unassembled WGS sequence"/>
</dbReference>
<proteinExistence type="predicted"/>
<organism evidence="1 2">
    <name type="scientific">Salinadaptatus halalkaliphilus</name>
    <dbReference type="NCBI Taxonomy" id="2419781"/>
    <lineage>
        <taxon>Archaea</taxon>
        <taxon>Methanobacteriati</taxon>
        <taxon>Methanobacteriota</taxon>
        <taxon>Stenosarchaea group</taxon>
        <taxon>Halobacteria</taxon>
        <taxon>Halobacteriales</taxon>
        <taxon>Natrialbaceae</taxon>
        <taxon>Salinadaptatus</taxon>
    </lineage>
</organism>
<name>A0A4S3TS08_9EURY</name>
<evidence type="ECO:0000313" key="1">
    <source>
        <dbReference type="EMBL" id="THE66470.1"/>
    </source>
</evidence>